<comment type="caution">
    <text evidence="1">The sequence shown here is derived from an EMBL/GenBank/DDBJ whole genome shotgun (WGS) entry which is preliminary data.</text>
</comment>
<protein>
    <submittedName>
        <fullName evidence="1">Uncharacterized protein</fullName>
    </submittedName>
</protein>
<dbReference type="Proteomes" id="UP001060085">
    <property type="component" value="Linkage Group LG01"/>
</dbReference>
<name>A0ACC0CHR7_CATRO</name>
<organism evidence="1 2">
    <name type="scientific">Catharanthus roseus</name>
    <name type="common">Madagascar periwinkle</name>
    <name type="synonym">Vinca rosea</name>
    <dbReference type="NCBI Taxonomy" id="4058"/>
    <lineage>
        <taxon>Eukaryota</taxon>
        <taxon>Viridiplantae</taxon>
        <taxon>Streptophyta</taxon>
        <taxon>Embryophyta</taxon>
        <taxon>Tracheophyta</taxon>
        <taxon>Spermatophyta</taxon>
        <taxon>Magnoliopsida</taxon>
        <taxon>eudicotyledons</taxon>
        <taxon>Gunneridae</taxon>
        <taxon>Pentapetalae</taxon>
        <taxon>asterids</taxon>
        <taxon>lamiids</taxon>
        <taxon>Gentianales</taxon>
        <taxon>Apocynaceae</taxon>
        <taxon>Rauvolfioideae</taxon>
        <taxon>Vinceae</taxon>
        <taxon>Catharanthinae</taxon>
        <taxon>Catharanthus</taxon>
    </lineage>
</organism>
<reference evidence="2" key="1">
    <citation type="journal article" date="2023" name="Nat. Plants">
        <title>Single-cell RNA sequencing provides a high-resolution roadmap for understanding the multicellular compartmentation of specialized metabolism.</title>
        <authorList>
            <person name="Sun S."/>
            <person name="Shen X."/>
            <person name="Li Y."/>
            <person name="Li Y."/>
            <person name="Wang S."/>
            <person name="Li R."/>
            <person name="Zhang H."/>
            <person name="Shen G."/>
            <person name="Guo B."/>
            <person name="Wei J."/>
            <person name="Xu J."/>
            <person name="St-Pierre B."/>
            <person name="Chen S."/>
            <person name="Sun C."/>
        </authorList>
    </citation>
    <scope>NUCLEOTIDE SEQUENCE [LARGE SCALE GENOMIC DNA]</scope>
</reference>
<gene>
    <name evidence="1" type="ORF">M9H77_05727</name>
</gene>
<evidence type="ECO:0000313" key="1">
    <source>
        <dbReference type="EMBL" id="KAI5684499.1"/>
    </source>
</evidence>
<accession>A0ACC0CHR7</accession>
<dbReference type="EMBL" id="CM044701">
    <property type="protein sequence ID" value="KAI5684499.1"/>
    <property type="molecule type" value="Genomic_DNA"/>
</dbReference>
<evidence type="ECO:0000313" key="2">
    <source>
        <dbReference type="Proteomes" id="UP001060085"/>
    </source>
</evidence>
<sequence length="153" mass="16231">MATKFKSFSKFLLTIEILILALLLFSAEARPLRSATTIFELQSRPLYWLSFGAVKVGQKYVNFETFVGIKDSGPSPGNGHKYTDAKTLGGVKNSGPSPGVGHKYTTTEMLGGIKDSGPSPGDGHKYVNSQTLGGIKDSGPSPGDGNNARLNLP</sequence>
<proteinExistence type="predicted"/>
<keyword evidence="2" id="KW-1185">Reference proteome</keyword>